<dbReference type="PROSITE" id="PS51745">
    <property type="entry name" value="PB1"/>
    <property type="match status" value="1"/>
</dbReference>
<proteinExistence type="predicted"/>
<dbReference type="Pfam" id="PF00564">
    <property type="entry name" value="PB1"/>
    <property type="match status" value="1"/>
</dbReference>
<comment type="caution">
    <text evidence="2">The sequence shown here is derived from an EMBL/GenBank/DDBJ whole genome shotgun (WGS) entry which is preliminary data.</text>
</comment>
<gene>
    <name evidence="2" type="ORF">D915_010518</name>
</gene>
<feature type="domain" description="PB1" evidence="1">
    <location>
        <begin position="9"/>
        <end position="90"/>
    </location>
</feature>
<dbReference type="InterPro" id="IPR000270">
    <property type="entry name" value="PB1_dom"/>
</dbReference>
<protein>
    <recommendedName>
        <fullName evidence="1">PB1 domain-containing protein</fullName>
    </recommendedName>
</protein>
<dbReference type="EMBL" id="JXXN02008219">
    <property type="protein sequence ID" value="THD18868.1"/>
    <property type="molecule type" value="Genomic_DNA"/>
</dbReference>
<evidence type="ECO:0000313" key="3">
    <source>
        <dbReference type="Proteomes" id="UP000230066"/>
    </source>
</evidence>
<reference evidence="2" key="1">
    <citation type="submission" date="2019-03" db="EMBL/GenBank/DDBJ databases">
        <title>Improved annotation for the trematode Fasciola hepatica.</title>
        <authorList>
            <person name="Choi Y.-J."/>
            <person name="Martin J."/>
            <person name="Mitreva M."/>
        </authorList>
    </citation>
    <scope>NUCLEOTIDE SEQUENCE [LARGE SCALE GENOMIC DNA]</scope>
</reference>
<keyword evidence="3" id="KW-1185">Reference proteome</keyword>
<evidence type="ECO:0000313" key="2">
    <source>
        <dbReference type="EMBL" id="THD18868.1"/>
    </source>
</evidence>
<accession>A0A4E0R9Z4</accession>
<dbReference type="Gene3D" id="3.10.20.90">
    <property type="entry name" value="Phosphatidylinositol 3-kinase Catalytic Subunit, Chain A, domain 1"/>
    <property type="match status" value="1"/>
</dbReference>
<organism evidence="2 3">
    <name type="scientific">Fasciola hepatica</name>
    <name type="common">Liver fluke</name>
    <dbReference type="NCBI Taxonomy" id="6192"/>
    <lineage>
        <taxon>Eukaryota</taxon>
        <taxon>Metazoa</taxon>
        <taxon>Spiralia</taxon>
        <taxon>Lophotrochozoa</taxon>
        <taxon>Platyhelminthes</taxon>
        <taxon>Trematoda</taxon>
        <taxon>Digenea</taxon>
        <taxon>Plagiorchiida</taxon>
        <taxon>Echinostomata</taxon>
        <taxon>Echinostomatoidea</taxon>
        <taxon>Fasciolidae</taxon>
        <taxon>Fasciola</taxon>
    </lineage>
</organism>
<sequence length="412" mass="45996">MVSSVPMSARIVKFKYGSDIRRTAMDRRSLNFDELKRVVHDLYKDRISDNLELKFKYIDGDGDMVTVSNDMDLDLALDSVPNIKFLVYPSYCKEESDPCAAIKKRYSLSQLEAVNIAQQLVVMRALILKIINRITSEDKQNLLPSRLVTSETTSAPTSQSSGRMSEKQCGAELVLSTKGFNRASWAEKPTIPLVDSNLQLSATRYSANLVTDSTSYTTVPACAPVENILSYSDSQIGICSATEKRPVTKDPFSNAAVVQIPSEHTADVTQLPTVKTRTESFYEEKQVRAERRSTEQSGLLHLIKEDRLHSKNIPGSPIVVSSRNWSFAGQTSQENIPGDSKSVLDDDKSLRNQLMEGKISWKSHTKVMLIQAVLVFVHHQKSALPGQQVILATEMRTSGLSESRYLRMTPKN</sequence>
<dbReference type="SMART" id="SM00666">
    <property type="entry name" value="PB1"/>
    <property type="match status" value="1"/>
</dbReference>
<dbReference type="AlphaFoldDB" id="A0A4E0R9Z4"/>
<dbReference type="InterPro" id="IPR053793">
    <property type="entry name" value="PB1-like"/>
</dbReference>
<dbReference type="CDD" id="cd05992">
    <property type="entry name" value="PB1"/>
    <property type="match status" value="1"/>
</dbReference>
<evidence type="ECO:0000259" key="1">
    <source>
        <dbReference type="PROSITE" id="PS51745"/>
    </source>
</evidence>
<name>A0A4E0R9Z4_FASHE</name>
<dbReference type="SUPFAM" id="SSF54277">
    <property type="entry name" value="CAD &amp; PB1 domains"/>
    <property type="match status" value="1"/>
</dbReference>
<dbReference type="Proteomes" id="UP000230066">
    <property type="component" value="Unassembled WGS sequence"/>
</dbReference>